<feature type="transmembrane region" description="Helical" evidence="1">
    <location>
        <begin position="77"/>
        <end position="104"/>
    </location>
</feature>
<feature type="transmembrane region" description="Helical" evidence="1">
    <location>
        <begin position="196"/>
        <end position="219"/>
    </location>
</feature>
<feature type="transmembrane region" description="Helical" evidence="1">
    <location>
        <begin position="12"/>
        <end position="30"/>
    </location>
</feature>
<comment type="caution">
    <text evidence="2">The sequence shown here is derived from an EMBL/GenBank/DDBJ whole genome shotgun (WGS) entry which is preliminary data.</text>
</comment>
<sequence length="242" mass="26820">MLKDTFSMIRQNVWVFTTIFVVIVGLPFVLERSFGSSKGIAVGLVVGYISAFNMFMQARLAGVPLRLLRSHGKPSTLWGFMFRTLLILALAGVPVFALTIYFVTSFDRRIANVLMVFVASPLLYISLSVFLSLLGTWLPATIEGRASFSQALVRGQRHFWFVFWRFSLVCALPGFILDVAPIFAFVLTNSEYSPSIIALITFRAAFEIFGLIYISVVLVDLYRSCEAEDAASEAEDAAVAPA</sequence>
<dbReference type="EMBL" id="VHLG01000015">
    <property type="protein sequence ID" value="TPW27856.1"/>
    <property type="molecule type" value="Genomic_DNA"/>
</dbReference>
<keyword evidence="1" id="KW-0812">Transmembrane</keyword>
<feature type="transmembrane region" description="Helical" evidence="1">
    <location>
        <begin position="159"/>
        <end position="184"/>
    </location>
</feature>
<keyword evidence="1" id="KW-0472">Membrane</keyword>
<name>A0A506U3F1_9HYPH</name>
<feature type="transmembrane region" description="Helical" evidence="1">
    <location>
        <begin position="36"/>
        <end position="56"/>
    </location>
</feature>
<reference evidence="2 3" key="1">
    <citation type="submission" date="2019-06" db="EMBL/GenBank/DDBJ databases">
        <authorList>
            <person name="Li M."/>
        </authorList>
    </citation>
    <scope>NUCLEOTIDE SEQUENCE [LARGE SCALE GENOMIC DNA]</scope>
    <source>
        <strain evidence="2 3">BGMRC2036</strain>
    </source>
</reference>
<evidence type="ECO:0000256" key="1">
    <source>
        <dbReference type="SAM" id="Phobius"/>
    </source>
</evidence>
<evidence type="ECO:0000313" key="3">
    <source>
        <dbReference type="Proteomes" id="UP000318801"/>
    </source>
</evidence>
<proteinExistence type="predicted"/>
<keyword evidence="1" id="KW-1133">Transmembrane helix</keyword>
<organism evidence="2 3">
    <name type="scientific">Martelella alba</name>
    <dbReference type="NCBI Taxonomy" id="2590451"/>
    <lineage>
        <taxon>Bacteria</taxon>
        <taxon>Pseudomonadati</taxon>
        <taxon>Pseudomonadota</taxon>
        <taxon>Alphaproteobacteria</taxon>
        <taxon>Hyphomicrobiales</taxon>
        <taxon>Aurantimonadaceae</taxon>
        <taxon>Martelella</taxon>
    </lineage>
</organism>
<dbReference type="RefSeq" id="WP_141150665.1">
    <property type="nucleotide sequence ID" value="NZ_VHLG01000015.1"/>
</dbReference>
<keyword evidence="3" id="KW-1185">Reference proteome</keyword>
<accession>A0A506U3F1</accession>
<protein>
    <submittedName>
        <fullName evidence="2">Uncharacterized protein</fullName>
    </submittedName>
</protein>
<feature type="transmembrane region" description="Helical" evidence="1">
    <location>
        <begin position="110"/>
        <end position="138"/>
    </location>
</feature>
<dbReference type="OrthoDB" id="8403889at2"/>
<evidence type="ECO:0000313" key="2">
    <source>
        <dbReference type="EMBL" id="TPW27856.1"/>
    </source>
</evidence>
<dbReference type="AlphaFoldDB" id="A0A506U3F1"/>
<gene>
    <name evidence="2" type="ORF">FJU08_19200</name>
</gene>
<dbReference type="Proteomes" id="UP000318801">
    <property type="component" value="Unassembled WGS sequence"/>
</dbReference>